<dbReference type="STRING" id="75913.A0A0K0F4L0"/>
<reference evidence="12" key="1">
    <citation type="submission" date="2014-07" db="EMBL/GenBank/DDBJ databases">
        <authorList>
            <person name="Martin A.A"/>
            <person name="De Silva N."/>
        </authorList>
    </citation>
    <scope>NUCLEOTIDE SEQUENCE</scope>
</reference>
<feature type="domain" description="Vta1 C-terminal" evidence="11">
    <location>
        <begin position="247"/>
        <end position="280"/>
    </location>
</feature>
<dbReference type="InterPro" id="IPR044538">
    <property type="entry name" value="Vta1-like"/>
</dbReference>
<keyword evidence="4" id="KW-0813">Transport</keyword>
<dbReference type="Proteomes" id="UP000035680">
    <property type="component" value="Unassembled WGS sequence"/>
</dbReference>
<keyword evidence="12" id="KW-1185">Reference proteome</keyword>
<evidence type="ECO:0000256" key="9">
    <source>
        <dbReference type="SAM" id="MobiDB-lite"/>
    </source>
</evidence>
<evidence type="ECO:0000259" key="10">
    <source>
        <dbReference type="Pfam" id="PF04652"/>
    </source>
</evidence>
<name>A0A0K0F4L0_STRVS</name>
<dbReference type="PANTHER" id="PTHR46009">
    <property type="entry name" value="VACUOLAR PROTEIN SORTING-ASSOCIATED PROTEIN VTA1 HOMOLOG"/>
    <property type="match status" value="1"/>
</dbReference>
<feature type="domain" description="Vta1/callose synthase N-terminal" evidence="10">
    <location>
        <begin position="10"/>
        <end position="150"/>
    </location>
</feature>
<dbReference type="InterPro" id="IPR039431">
    <property type="entry name" value="Vta1/CALS_N"/>
</dbReference>
<proteinExistence type="inferred from homology"/>
<sequence>MSNVPPALKSISPYIKLSKEYVTRDPVIYYWCILYSVQQGLKSPKSPDGDRYLGRLLSTLEKMKADFSTTDSIIHSVAGQAHIEENAYKLFEYADQLDKKCIFDVKTIKLFYTSGLLFDILTQFGELDDNVSSARKYAKWKATYINNCLKTGETPVPGPPSGSNEEMDELERELRGLTQGSGGSTADNLNHDPNNFNNKPLPSAPTSAPDLANIPLNNGSLVPPSLNSYPSAPVKQQYSSENDLLDFTNAKKFAKYAISAMDYEDRNSAIDNLQKALSILKH</sequence>
<evidence type="ECO:0000256" key="3">
    <source>
        <dbReference type="ARBA" id="ARBA00007895"/>
    </source>
</evidence>
<protein>
    <submittedName>
        <fullName evidence="13">Vacuolar protein sorting-associated protein VTA1 homolog (inferred by orthology to a human protein)</fullName>
    </submittedName>
</protein>
<keyword evidence="8" id="KW-0472">Membrane</keyword>
<dbReference type="PANTHER" id="PTHR46009:SF1">
    <property type="entry name" value="VACUOLAR PROTEIN SORTING-ASSOCIATED PROTEIN VTA1 HOMOLOG"/>
    <property type="match status" value="1"/>
</dbReference>
<evidence type="ECO:0000256" key="2">
    <source>
        <dbReference type="ARBA" id="ARBA00004496"/>
    </source>
</evidence>
<reference evidence="13" key="2">
    <citation type="submission" date="2015-08" db="UniProtKB">
        <authorList>
            <consortium name="WormBaseParasite"/>
        </authorList>
    </citation>
    <scope>IDENTIFICATION</scope>
</reference>
<accession>A0A0K0F4L0</accession>
<keyword evidence="7" id="KW-0653">Protein transport</keyword>
<evidence type="ECO:0000256" key="6">
    <source>
        <dbReference type="ARBA" id="ARBA00022753"/>
    </source>
</evidence>
<evidence type="ECO:0000256" key="7">
    <source>
        <dbReference type="ARBA" id="ARBA00022927"/>
    </source>
</evidence>
<evidence type="ECO:0000313" key="12">
    <source>
        <dbReference type="Proteomes" id="UP000035680"/>
    </source>
</evidence>
<feature type="region of interest" description="Disordered" evidence="9">
    <location>
        <begin position="151"/>
        <end position="212"/>
    </location>
</feature>
<evidence type="ECO:0000256" key="4">
    <source>
        <dbReference type="ARBA" id="ARBA00022448"/>
    </source>
</evidence>
<dbReference type="Gene3D" id="1.20.5.420">
    <property type="entry name" value="Immunoglobulin FC, subunit C"/>
    <property type="match status" value="1"/>
</dbReference>
<evidence type="ECO:0000256" key="1">
    <source>
        <dbReference type="ARBA" id="ARBA00004481"/>
    </source>
</evidence>
<dbReference type="Gene3D" id="1.25.40.270">
    <property type="entry name" value="Vacuolar protein sorting-associated protein vta1"/>
    <property type="match status" value="1"/>
</dbReference>
<dbReference type="InterPro" id="IPR041212">
    <property type="entry name" value="Vta1_C"/>
</dbReference>
<keyword evidence="6" id="KW-0967">Endosome</keyword>
<dbReference type="InterPro" id="IPR023175">
    <property type="entry name" value="Vta1/CALS_N_sf"/>
</dbReference>
<evidence type="ECO:0000313" key="13">
    <source>
        <dbReference type="WBParaSite" id="SVE_0374900.1"/>
    </source>
</evidence>
<dbReference type="Pfam" id="PF04652">
    <property type="entry name" value="Vta1"/>
    <property type="match status" value="1"/>
</dbReference>
<evidence type="ECO:0000256" key="8">
    <source>
        <dbReference type="ARBA" id="ARBA00023136"/>
    </source>
</evidence>
<dbReference type="AlphaFoldDB" id="A0A0K0F4L0"/>
<dbReference type="GO" id="GO:0010008">
    <property type="term" value="C:endosome membrane"/>
    <property type="evidence" value="ECO:0007669"/>
    <property type="project" value="UniProtKB-SubCell"/>
</dbReference>
<dbReference type="WBParaSite" id="SVE_0374900.1">
    <property type="protein sequence ID" value="SVE_0374900.1"/>
    <property type="gene ID" value="SVE_0374900"/>
</dbReference>
<comment type="subcellular location">
    <subcellularLocation>
        <location evidence="2">Cytoplasm</location>
    </subcellularLocation>
    <subcellularLocation>
        <location evidence="1">Endosome membrane</location>
        <topology evidence="1">Peripheral membrane protein</topology>
    </subcellularLocation>
</comment>
<organism evidence="12 13">
    <name type="scientific">Strongyloides venezuelensis</name>
    <name type="common">Threadworm</name>
    <dbReference type="NCBI Taxonomy" id="75913"/>
    <lineage>
        <taxon>Eukaryota</taxon>
        <taxon>Metazoa</taxon>
        <taxon>Ecdysozoa</taxon>
        <taxon>Nematoda</taxon>
        <taxon>Chromadorea</taxon>
        <taxon>Rhabditida</taxon>
        <taxon>Tylenchina</taxon>
        <taxon>Panagrolaimomorpha</taxon>
        <taxon>Strongyloidoidea</taxon>
        <taxon>Strongyloididae</taxon>
        <taxon>Strongyloides</taxon>
    </lineage>
</organism>
<keyword evidence="5" id="KW-0963">Cytoplasm</keyword>
<comment type="similarity">
    <text evidence="3">Belongs to the VTA1 family.</text>
</comment>
<dbReference type="GO" id="GO:0005771">
    <property type="term" value="C:multivesicular body"/>
    <property type="evidence" value="ECO:0007669"/>
    <property type="project" value="TreeGrafter"/>
</dbReference>
<dbReference type="GO" id="GO:0032511">
    <property type="term" value="P:late endosome to vacuole transport via multivesicular body sorting pathway"/>
    <property type="evidence" value="ECO:0007669"/>
    <property type="project" value="InterPro"/>
</dbReference>
<dbReference type="Pfam" id="PF18097">
    <property type="entry name" value="Vta1_C"/>
    <property type="match status" value="1"/>
</dbReference>
<dbReference type="GO" id="GO:0015031">
    <property type="term" value="P:protein transport"/>
    <property type="evidence" value="ECO:0007669"/>
    <property type="project" value="UniProtKB-KW"/>
</dbReference>
<evidence type="ECO:0000259" key="11">
    <source>
        <dbReference type="Pfam" id="PF18097"/>
    </source>
</evidence>
<evidence type="ECO:0000256" key="5">
    <source>
        <dbReference type="ARBA" id="ARBA00022490"/>
    </source>
</evidence>